<dbReference type="AlphaFoldDB" id="A0A4C1T9H5"/>
<protein>
    <submittedName>
        <fullName evidence="2">Uncharacterized protein</fullName>
    </submittedName>
</protein>
<organism evidence="2 3">
    <name type="scientific">Eumeta variegata</name>
    <name type="common">Bagworm moth</name>
    <name type="synonym">Eumeta japonica</name>
    <dbReference type="NCBI Taxonomy" id="151549"/>
    <lineage>
        <taxon>Eukaryota</taxon>
        <taxon>Metazoa</taxon>
        <taxon>Ecdysozoa</taxon>
        <taxon>Arthropoda</taxon>
        <taxon>Hexapoda</taxon>
        <taxon>Insecta</taxon>
        <taxon>Pterygota</taxon>
        <taxon>Neoptera</taxon>
        <taxon>Endopterygota</taxon>
        <taxon>Lepidoptera</taxon>
        <taxon>Glossata</taxon>
        <taxon>Ditrysia</taxon>
        <taxon>Tineoidea</taxon>
        <taxon>Psychidae</taxon>
        <taxon>Oiketicinae</taxon>
        <taxon>Eumeta</taxon>
    </lineage>
</organism>
<evidence type="ECO:0000313" key="2">
    <source>
        <dbReference type="EMBL" id="GBP11179.1"/>
    </source>
</evidence>
<proteinExistence type="predicted"/>
<dbReference type="Proteomes" id="UP000299102">
    <property type="component" value="Unassembled WGS sequence"/>
</dbReference>
<name>A0A4C1T9H5_EUMVA</name>
<sequence>MRYRADTRQSGGDIAASGRAGGLLWPSGLRPSRERHAYIVRTCHKGYYGNRKNRLIVKSNMAEHVTLILVVVASQRGRLLVRLRLRLSAPAPAPGPPDGIWRGRSGPLGAAMGAASSPRDRAH</sequence>
<evidence type="ECO:0000313" key="3">
    <source>
        <dbReference type="Proteomes" id="UP000299102"/>
    </source>
</evidence>
<evidence type="ECO:0000256" key="1">
    <source>
        <dbReference type="SAM" id="MobiDB-lite"/>
    </source>
</evidence>
<gene>
    <name evidence="2" type="ORF">EVAR_6006_1</name>
</gene>
<accession>A0A4C1T9H5</accession>
<keyword evidence="3" id="KW-1185">Reference proteome</keyword>
<reference evidence="2 3" key="1">
    <citation type="journal article" date="2019" name="Commun. Biol.">
        <title>The bagworm genome reveals a unique fibroin gene that provides high tensile strength.</title>
        <authorList>
            <person name="Kono N."/>
            <person name="Nakamura H."/>
            <person name="Ohtoshi R."/>
            <person name="Tomita M."/>
            <person name="Numata K."/>
            <person name="Arakawa K."/>
        </authorList>
    </citation>
    <scope>NUCLEOTIDE SEQUENCE [LARGE SCALE GENOMIC DNA]</scope>
</reference>
<comment type="caution">
    <text evidence="2">The sequence shown here is derived from an EMBL/GenBank/DDBJ whole genome shotgun (WGS) entry which is preliminary data.</text>
</comment>
<dbReference type="EMBL" id="BGZK01000045">
    <property type="protein sequence ID" value="GBP11179.1"/>
    <property type="molecule type" value="Genomic_DNA"/>
</dbReference>
<feature type="region of interest" description="Disordered" evidence="1">
    <location>
        <begin position="91"/>
        <end position="123"/>
    </location>
</feature>